<reference evidence="2 3" key="1">
    <citation type="submission" date="2016-07" db="EMBL/GenBank/DDBJ databases">
        <title>Pervasive Adenine N6-methylation of Active Genes in Fungi.</title>
        <authorList>
            <consortium name="DOE Joint Genome Institute"/>
            <person name="Mondo S.J."/>
            <person name="Dannebaum R.O."/>
            <person name="Kuo R.C."/>
            <person name="Labutti K."/>
            <person name="Haridas S."/>
            <person name="Kuo A."/>
            <person name="Salamov A."/>
            <person name="Ahrendt S.R."/>
            <person name="Lipzen A."/>
            <person name="Sullivan W."/>
            <person name="Andreopoulos W.B."/>
            <person name="Clum A."/>
            <person name="Lindquist E."/>
            <person name="Daum C."/>
            <person name="Ramamoorthy G.K."/>
            <person name="Gryganskyi A."/>
            <person name="Culley D."/>
            <person name="Magnuson J.K."/>
            <person name="James T.Y."/>
            <person name="O'Malley M.A."/>
            <person name="Stajich J.E."/>
            <person name="Spatafora J.W."/>
            <person name="Visel A."/>
            <person name="Grigoriev I.V."/>
        </authorList>
    </citation>
    <scope>NUCLEOTIDE SEQUENCE [LARGE SCALE GENOMIC DNA]</scope>
    <source>
        <strain evidence="2 3">NRRL 3116</strain>
    </source>
</reference>
<dbReference type="Proteomes" id="UP000193648">
    <property type="component" value="Unassembled WGS sequence"/>
</dbReference>
<dbReference type="AlphaFoldDB" id="A0A1Y2GER6"/>
<dbReference type="EMBL" id="MCFF01000036">
    <property type="protein sequence ID" value="ORZ08791.1"/>
    <property type="molecule type" value="Genomic_DNA"/>
</dbReference>
<dbReference type="GO" id="GO:0019005">
    <property type="term" value="C:SCF ubiquitin ligase complex"/>
    <property type="evidence" value="ECO:0007669"/>
    <property type="project" value="TreeGrafter"/>
</dbReference>
<dbReference type="InParanoid" id="A0A1Y2GER6"/>
<sequence length="607" mass="68696">MAMVSQSSIDNPYLRKLRPRITRDCLKIDPTIKKVHQDTVFSIPELMSMITSYLTQKELRALIRVCKSWNNIWAPHLYATVTLHKYRRSHKYPSLHVYGEYIKGLRLQSIIMNSILHILDHTPNLQSLSLEWWTASMDLRKITAMAPQLRTLQFYSYRISTQPSGYTIAAAATLPNLENLIWRGNIVRLDDLLLVLKSCSKLKSLVLLSVTIVDKPSISEDTEQMTVNTNHSSIAIAADDDWRNLALRSITLDTVSLGPTEISWVELKDPHPTLRQIFLRLPNLTHIRYSSMRKLTTASWDFILKGRSGLQCVAIHRPFAIINTGEKIIMALATNCPDLKELNIDFISDATDESLATLMQNARRLEKVSAKQTRFGPLAMKALINTPTGNSPTNTITAAHMAFINNSATPSPVYNLVELDFQHCLQVTDTVAALVMENCIRLRKLNLSQTCAGTIELYQGTKPWSVASTLQVLHIEVQPRGYQGPTPGQAWNNQEHENITHYTPEEQSVIRERLKTLRSLKTLEMSGRAMELTLLEDFSFAPNLRRAILAILFRARANHNDFKLVRARVLEWGAAVFPGWILQAGSGFSNFGPLFMLGAFAEKEFVY</sequence>
<name>A0A1Y2GER6_9FUNG</name>
<dbReference type="OrthoDB" id="2327632at2759"/>
<dbReference type="RefSeq" id="XP_021878574.1">
    <property type="nucleotide sequence ID" value="XM_022026738.1"/>
</dbReference>
<evidence type="ECO:0000313" key="2">
    <source>
        <dbReference type="EMBL" id="ORZ08791.1"/>
    </source>
</evidence>
<dbReference type="GeneID" id="33568581"/>
<dbReference type="Gene3D" id="3.80.10.10">
    <property type="entry name" value="Ribonuclease Inhibitor"/>
    <property type="match status" value="1"/>
</dbReference>
<evidence type="ECO:0000313" key="3">
    <source>
        <dbReference type="Proteomes" id="UP000193648"/>
    </source>
</evidence>
<dbReference type="InterPro" id="IPR001810">
    <property type="entry name" value="F-box_dom"/>
</dbReference>
<dbReference type="GO" id="GO:0031146">
    <property type="term" value="P:SCF-dependent proteasomal ubiquitin-dependent protein catabolic process"/>
    <property type="evidence" value="ECO:0007669"/>
    <property type="project" value="TreeGrafter"/>
</dbReference>
<proteinExistence type="predicted"/>
<accession>A0A1Y2GER6</accession>
<dbReference type="Pfam" id="PF12937">
    <property type="entry name" value="F-box-like"/>
    <property type="match status" value="1"/>
</dbReference>
<comment type="caution">
    <text evidence="2">The sequence shown here is derived from an EMBL/GenBank/DDBJ whole genome shotgun (WGS) entry which is preliminary data.</text>
</comment>
<dbReference type="InterPro" id="IPR036047">
    <property type="entry name" value="F-box-like_dom_sf"/>
</dbReference>
<evidence type="ECO:0000259" key="1">
    <source>
        <dbReference type="Pfam" id="PF12937"/>
    </source>
</evidence>
<dbReference type="STRING" id="64571.A0A1Y2GER6"/>
<dbReference type="PANTHER" id="PTHR13318">
    <property type="entry name" value="PARTNER OF PAIRED, ISOFORM B-RELATED"/>
    <property type="match status" value="1"/>
</dbReference>
<dbReference type="SUPFAM" id="SSF52047">
    <property type="entry name" value="RNI-like"/>
    <property type="match status" value="1"/>
</dbReference>
<dbReference type="InterPro" id="IPR032675">
    <property type="entry name" value="LRR_dom_sf"/>
</dbReference>
<keyword evidence="3" id="KW-1185">Reference proteome</keyword>
<organism evidence="2 3">
    <name type="scientific">Lobosporangium transversale</name>
    <dbReference type="NCBI Taxonomy" id="64571"/>
    <lineage>
        <taxon>Eukaryota</taxon>
        <taxon>Fungi</taxon>
        <taxon>Fungi incertae sedis</taxon>
        <taxon>Mucoromycota</taxon>
        <taxon>Mortierellomycotina</taxon>
        <taxon>Mortierellomycetes</taxon>
        <taxon>Mortierellales</taxon>
        <taxon>Mortierellaceae</taxon>
        <taxon>Lobosporangium</taxon>
    </lineage>
</organism>
<gene>
    <name evidence="2" type="ORF">BCR41DRAFT_373091</name>
</gene>
<protein>
    <recommendedName>
        <fullName evidence="1">F-box domain-containing protein</fullName>
    </recommendedName>
</protein>
<feature type="domain" description="F-box" evidence="1">
    <location>
        <begin position="44"/>
        <end position="83"/>
    </location>
</feature>
<dbReference type="SUPFAM" id="SSF81383">
    <property type="entry name" value="F-box domain"/>
    <property type="match status" value="1"/>
</dbReference>